<dbReference type="PROSITE" id="PS51257">
    <property type="entry name" value="PROKAR_LIPOPROTEIN"/>
    <property type="match status" value="1"/>
</dbReference>
<gene>
    <name evidence="2" type="ORF">XmelCFBP4644_14390</name>
</gene>
<evidence type="ECO:0000313" key="2">
    <source>
        <dbReference type="EMBL" id="PPU71906.1"/>
    </source>
</evidence>
<organism evidence="2 3">
    <name type="scientific">Xanthomonas melonis</name>
    <dbReference type="NCBI Taxonomy" id="56456"/>
    <lineage>
        <taxon>Bacteria</taxon>
        <taxon>Pseudomonadati</taxon>
        <taxon>Pseudomonadota</taxon>
        <taxon>Gammaproteobacteria</taxon>
        <taxon>Lysobacterales</taxon>
        <taxon>Lysobacteraceae</taxon>
        <taxon>Xanthomonas</taxon>
    </lineage>
</organism>
<dbReference type="OrthoDB" id="5493262at2"/>
<evidence type="ECO:0008006" key="4">
    <source>
        <dbReference type="Google" id="ProtNLM"/>
    </source>
</evidence>
<dbReference type="AlphaFoldDB" id="A0A2S7DDK3"/>
<name>A0A2S7DDK3_9XANT</name>
<evidence type="ECO:0000313" key="3">
    <source>
        <dbReference type="Proteomes" id="UP000239865"/>
    </source>
</evidence>
<feature type="signal peptide" evidence="1">
    <location>
        <begin position="1"/>
        <end position="18"/>
    </location>
</feature>
<proteinExistence type="predicted"/>
<dbReference type="Pfam" id="PF07920">
    <property type="entry name" value="DUF1684"/>
    <property type="match status" value="1"/>
</dbReference>
<dbReference type="Proteomes" id="UP000239865">
    <property type="component" value="Unassembled WGS sequence"/>
</dbReference>
<reference evidence="2 3" key="1">
    <citation type="submission" date="2016-08" db="EMBL/GenBank/DDBJ databases">
        <authorList>
            <person name="Seilhamer J.J."/>
        </authorList>
    </citation>
    <scope>NUCLEOTIDE SEQUENCE [LARGE SCALE GENOMIC DNA]</scope>
    <source>
        <strain evidence="2 3">CFBP4644</strain>
    </source>
</reference>
<comment type="caution">
    <text evidence="2">The sequence shown here is derived from an EMBL/GenBank/DDBJ whole genome shotgun (WGS) entry which is preliminary data.</text>
</comment>
<accession>A0A2S7DDK3</accession>
<sequence>MWLQWRACLVGVALCSMAACSAGSTAEADGTPEDRLGDAQSSYQLTLAHARAQRLARLRAPEGWLSFIGSGRVQVGRHRVGSDADSDIVLPVGPAQLGQLTLDAQGHARFEVAQGAAVTVNGQPVQVAELRPERAGQRGDRLEMEGRQFFLVQTGHAFGWRLRDPAAPGLSQFEGLEYFPTDPRWRVRAHWQAYEPARTATLLTSIGTTLTVQVPGEAVFARDGRHYRLQPIAQDGGGLVFLFADRTSGKESYGGARYLVTALPHDGQVVLDFNLAENPPCAFTPHAVCPIAPLQNRLAIAVNAGETLYRPADP</sequence>
<keyword evidence="1" id="KW-0732">Signal</keyword>
<dbReference type="InterPro" id="IPR012467">
    <property type="entry name" value="DUF1684"/>
</dbReference>
<protein>
    <recommendedName>
        <fullName evidence="4">DUF1684 domain-containing protein</fullName>
    </recommendedName>
</protein>
<dbReference type="EMBL" id="MDEH01000008">
    <property type="protein sequence ID" value="PPU71906.1"/>
    <property type="molecule type" value="Genomic_DNA"/>
</dbReference>
<feature type="chain" id="PRO_5015503409" description="DUF1684 domain-containing protein" evidence="1">
    <location>
        <begin position="19"/>
        <end position="314"/>
    </location>
</feature>
<evidence type="ECO:0000256" key="1">
    <source>
        <dbReference type="SAM" id="SignalP"/>
    </source>
</evidence>
<dbReference type="PANTHER" id="PTHR41913">
    <property type="entry name" value="DUF1684 DOMAIN-CONTAINING PROTEIN"/>
    <property type="match status" value="1"/>
</dbReference>
<dbReference type="RefSeq" id="WP_104587977.1">
    <property type="nucleotide sequence ID" value="NZ_JAJGQH010000014.1"/>
</dbReference>
<dbReference type="PANTHER" id="PTHR41913:SF1">
    <property type="entry name" value="DUF1684 DOMAIN-CONTAINING PROTEIN"/>
    <property type="match status" value="1"/>
</dbReference>